<protein>
    <recommendedName>
        <fullName evidence="3">Alpha-galactosidase NEW3 domain-containing protein</fullName>
    </recommendedName>
</protein>
<evidence type="ECO:0000256" key="1">
    <source>
        <dbReference type="SAM" id="Phobius"/>
    </source>
</evidence>
<feature type="transmembrane region" description="Helical" evidence="1">
    <location>
        <begin position="368"/>
        <end position="388"/>
    </location>
</feature>
<keyword evidence="2" id="KW-0732">Signal</keyword>
<organism evidence="4 5">
    <name type="scientific">Caldinitratiruptor microaerophilus</name>
    <dbReference type="NCBI Taxonomy" id="671077"/>
    <lineage>
        <taxon>Bacteria</taxon>
        <taxon>Bacillati</taxon>
        <taxon>Bacillota</taxon>
        <taxon>Clostridia</taxon>
        <taxon>Eubacteriales</taxon>
        <taxon>Symbiobacteriaceae</taxon>
        <taxon>Caldinitratiruptor</taxon>
    </lineage>
</organism>
<gene>
    <name evidence="4" type="ORF">caldi_33620</name>
</gene>
<reference evidence="4" key="1">
    <citation type="submission" date="2022-03" db="EMBL/GenBank/DDBJ databases">
        <title>Complete genome sequence of Caldinitratiruptor microaerophilus.</title>
        <authorList>
            <person name="Mukaiyama R."/>
            <person name="Nishiyama T."/>
            <person name="Ueda K."/>
        </authorList>
    </citation>
    <scope>NUCLEOTIDE SEQUENCE</scope>
    <source>
        <strain evidence="4">JCM 16183</strain>
    </source>
</reference>
<evidence type="ECO:0000256" key="2">
    <source>
        <dbReference type="SAM" id="SignalP"/>
    </source>
</evidence>
<dbReference type="Pfam" id="PF10633">
    <property type="entry name" value="NPCBM_assoc"/>
    <property type="match status" value="3"/>
</dbReference>
<feature type="domain" description="Alpha-galactosidase NEW3" evidence="3">
    <location>
        <begin position="49"/>
        <end position="128"/>
    </location>
</feature>
<sequence length="394" mass="40982">MRFVPYRLRQGAHAALLALAVTVAAGAAAPGRAAAAIGLSTRFPGVSVKPGQRVDFSLDVTNIGQPGGPVDLAVTEVPKGWETPTFQGGGFRVNQVYVASGKSESVNLAVRVPDSVQPGTYRVVVQARGGGSVATLPLQLVISQARAAEARLTTEYPALEGPAGATYRFRVDLRNDGDAKQLFNLAAKAPEGWQVVFKPAFDDKRIANVPVEGGSSQGIDVEVQAPQQVAAGTYPITVSASAGGVTATLDLSVNIVGSMEMELTTPSGRLNAEATAGREARVALLVKNTGTAPLENISFSSSAPPNWSVKFDPETLVSVPPGESRQVTAIIRTDSRAIAGDYVVSLTASTRGASDTVDLRTTVLTSTAWGVTGAGIIVLVALGVSWVFKKYGRR</sequence>
<evidence type="ECO:0000313" key="5">
    <source>
        <dbReference type="Proteomes" id="UP001163687"/>
    </source>
</evidence>
<feature type="domain" description="Alpha-galactosidase NEW3" evidence="3">
    <location>
        <begin position="163"/>
        <end position="241"/>
    </location>
</feature>
<dbReference type="InterPro" id="IPR018905">
    <property type="entry name" value="A-galactase_NEW3"/>
</dbReference>
<keyword evidence="5" id="KW-1185">Reference proteome</keyword>
<dbReference type="Proteomes" id="UP001163687">
    <property type="component" value="Chromosome"/>
</dbReference>
<dbReference type="RefSeq" id="WP_264842865.1">
    <property type="nucleotide sequence ID" value="NZ_AP025628.1"/>
</dbReference>
<dbReference type="PANTHER" id="PTHR39198:SF1">
    <property type="entry name" value="ALPHA-GALACTOSIDASE NEW3 DOMAIN-CONTAINING PROTEIN"/>
    <property type="match status" value="1"/>
</dbReference>
<feature type="domain" description="Alpha-galactosidase NEW3" evidence="3">
    <location>
        <begin position="274"/>
        <end position="349"/>
    </location>
</feature>
<keyword evidence="1" id="KW-1133">Transmembrane helix</keyword>
<keyword evidence="1" id="KW-0472">Membrane</keyword>
<evidence type="ECO:0000259" key="3">
    <source>
        <dbReference type="Pfam" id="PF10633"/>
    </source>
</evidence>
<dbReference type="KEGG" id="cmic:caldi_33620"/>
<keyword evidence="1" id="KW-0812">Transmembrane</keyword>
<dbReference type="PANTHER" id="PTHR39198">
    <property type="entry name" value="HYPOTHETICAL MEMBRANE PROTEIN, CONSERVED"/>
    <property type="match status" value="1"/>
</dbReference>
<dbReference type="EMBL" id="AP025628">
    <property type="protein sequence ID" value="BDG62272.1"/>
    <property type="molecule type" value="Genomic_DNA"/>
</dbReference>
<evidence type="ECO:0000313" key="4">
    <source>
        <dbReference type="EMBL" id="BDG62272.1"/>
    </source>
</evidence>
<dbReference type="Gene3D" id="2.60.40.10">
    <property type="entry name" value="Immunoglobulins"/>
    <property type="match status" value="2"/>
</dbReference>
<feature type="chain" id="PRO_5041367166" description="Alpha-galactosidase NEW3 domain-containing protein" evidence="2">
    <location>
        <begin position="28"/>
        <end position="394"/>
    </location>
</feature>
<name>A0AA35CNA7_9FIRM</name>
<feature type="signal peptide" evidence="2">
    <location>
        <begin position="1"/>
        <end position="27"/>
    </location>
</feature>
<dbReference type="AlphaFoldDB" id="A0AA35CNA7"/>
<accession>A0AA35CNA7</accession>
<proteinExistence type="predicted"/>
<dbReference type="InterPro" id="IPR013783">
    <property type="entry name" value="Ig-like_fold"/>
</dbReference>